<reference evidence="2" key="1">
    <citation type="submission" date="2025-08" db="UniProtKB">
        <authorList>
            <consortium name="RefSeq"/>
        </authorList>
    </citation>
    <scope>IDENTIFICATION</scope>
</reference>
<name>A0A1U8B933_NELNU</name>
<accession>A0A1U8B933</accession>
<evidence type="ECO:0000313" key="1">
    <source>
        <dbReference type="Proteomes" id="UP000189703"/>
    </source>
</evidence>
<sequence>MMRKPTIFSSTLQSKFYFVSDLLGKNIARPNSRVLALYHMQRKDQGSFLSPSEDESSREVFGLIKKLNVAPDTKKKAKPTFIHHLQFSYLLFEQLETLSQEMMLRLSSTDCLKQHFLSNLMLTGQQFCEEDWSALKKKYSSLSEDYLLRYCFSSSYIVALLHDTLGISLDDQRLMWMEMEQSVMLKLLLQPCIGTS</sequence>
<dbReference type="OrthoDB" id="6372431at2759"/>
<dbReference type="Proteomes" id="UP000189703">
    <property type="component" value="Unplaced"/>
</dbReference>
<dbReference type="PANTHER" id="PTHR36005:SF1">
    <property type="entry name" value="DNA LIGASE-LIKE PROTEIN"/>
    <property type="match status" value="1"/>
</dbReference>
<protein>
    <submittedName>
        <fullName evidence="2">Uncharacterized protein LOC104612050 isoform X1</fullName>
    </submittedName>
</protein>
<dbReference type="AlphaFoldDB" id="A0A1U8B933"/>
<dbReference type="GeneID" id="104612050"/>
<dbReference type="Gene3D" id="3.30.420.150">
    <property type="entry name" value="Exopolyphosphatase. Domain 2"/>
    <property type="match status" value="1"/>
</dbReference>
<dbReference type="InParanoid" id="A0A1U8B933"/>
<organism evidence="1 2">
    <name type="scientific">Nelumbo nucifera</name>
    <name type="common">Sacred lotus</name>
    <dbReference type="NCBI Taxonomy" id="4432"/>
    <lineage>
        <taxon>Eukaryota</taxon>
        <taxon>Viridiplantae</taxon>
        <taxon>Streptophyta</taxon>
        <taxon>Embryophyta</taxon>
        <taxon>Tracheophyta</taxon>
        <taxon>Spermatophyta</taxon>
        <taxon>Magnoliopsida</taxon>
        <taxon>Proteales</taxon>
        <taxon>Nelumbonaceae</taxon>
        <taxon>Nelumbo</taxon>
    </lineage>
</organism>
<keyword evidence="1" id="KW-1185">Reference proteome</keyword>
<dbReference type="KEGG" id="nnu:104612050"/>
<proteinExistence type="predicted"/>
<evidence type="ECO:0000313" key="2">
    <source>
        <dbReference type="RefSeq" id="XP_010277662.1"/>
    </source>
</evidence>
<dbReference type="eggNOG" id="KOG1386">
    <property type="taxonomic scope" value="Eukaryota"/>
</dbReference>
<dbReference type="PANTHER" id="PTHR36005">
    <property type="entry name" value="DNA LIGASE-LIKE PROTEIN"/>
    <property type="match status" value="1"/>
</dbReference>
<gene>
    <name evidence="2" type="primary">LOC104612050</name>
</gene>
<dbReference type="RefSeq" id="XP_010277662.1">
    <property type="nucleotide sequence ID" value="XM_010279360.2"/>
</dbReference>